<dbReference type="EMBL" id="JABCRI010000016">
    <property type="protein sequence ID" value="KAF8391798.1"/>
    <property type="molecule type" value="Genomic_DNA"/>
</dbReference>
<dbReference type="GO" id="GO:0003723">
    <property type="term" value="F:RNA binding"/>
    <property type="evidence" value="ECO:0007669"/>
    <property type="project" value="InterPro"/>
</dbReference>
<dbReference type="InterPro" id="IPR011990">
    <property type="entry name" value="TPR-like_helical_dom_sf"/>
</dbReference>
<dbReference type="PANTHER" id="PTHR47926:SF433">
    <property type="entry name" value="PENTATRICOPEPTIDE REPEAT-CONTAINING PROTEIN"/>
    <property type="match status" value="1"/>
</dbReference>
<evidence type="ECO:0008006" key="3">
    <source>
        <dbReference type="Google" id="ProtNLM"/>
    </source>
</evidence>
<protein>
    <recommendedName>
        <fullName evidence="3">Pentatricopeptide repeat-containing protein</fullName>
    </recommendedName>
</protein>
<evidence type="ECO:0000313" key="1">
    <source>
        <dbReference type="EMBL" id="KAF8391798.1"/>
    </source>
</evidence>
<dbReference type="Gene3D" id="1.25.40.10">
    <property type="entry name" value="Tetratricopeptide repeat domain"/>
    <property type="match status" value="1"/>
</dbReference>
<keyword evidence="2" id="KW-1185">Reference proteome</keyword>
<gene>
    <name evidence="1" type="ORF">HHK36_022032</name>
</gene>
<reference evidence="1 2" key="1">
    <citation type="submission" date="2020-04" db="EMBL/GenBank/DDBJ databases">
        <title>Plant Genome Project.</title>
        <authorList>
            <person name="Zhang R.-G."/>
        </authorList>
    </citation>
    <scope>NUCLEOTIDE SEQUENCE [LARGE SCALE GENOMIC DNA]</scope>
    <source>
        <strain evidence="1">YNK0</strain>
        <tissue evidence="1">Leaf</tissue>
    </source>
</reference>
<comment type="caution">
    <text evidence="1">The sequence shown here is derived from an EMBL/GenBank/DDBJ whole genome shotgun (WGS) entry which is preliminary data.</text>
</comment>
<dbReference type="InterPro" id="IPR046960">
    <property type="entry name" value="PPR_At4g14850-like_plant"/>
</dbReference>
<dbReference type="OrthoDB" id="185373at2759"/>
<proteinExistence type="predicted"/>
<dbReference type="Proteomes" id="UP000655225">
    <property type="component" value="Unassembled WGS sequence"/>
</dbReference>
<dbReference type="AlphaFoldDB" id="A0A835D608"/>
<sequence length="206" mass="22869">MACVSINIDELLSQFGICIVEHASYILKLGSNIRSLRDKMKALKCRKDNVKSRVNLATLQRMTPRSKVKLWIETVETTERKVNDIVNEAYSQTGLVDKGTEYLYSMDREHGIMTMAQHHTCMIDLLGHAGRIEDAQVLMSNLPFELDAATWGDLLGASRIHGDTKLSEEAAELIIEMSIEKLAVAFGILIVPSGETDMGDQESTGV</sequence>
<evidence type="ECO:0000313" key="2">
    <source>
        <dbReference type="Proteomes" id="UP000655225"/>
    </source>
</evidence>
<dbReference type="PANTHER" id="PTHR47926">
    <property type="entry name" value="PENTATRICOPEPTIDE REPEAT-CONTAINING PROTEIN"/>
    <property type="match status" value="1"/>
</dbReference>
<name>A0A835D608_TETSI</name>
<accession>A0A835D608</accession>
<dbReference type="GO" id="GO:0009451">
    <property type="term" value="P:RNA modification"/>
    <property type="evidence" value="ECO:0007669"/>
    <property type="project" value="InterPro"/>
</dbReference>
<organism evidence="1 2">
    <name type="scientific">Tetracentron sinense</name>
    <name type="common">Spur-leaf</name>
    <dbReference type="NCBI Taxonomy" id="13715"/>
    <lineage>
        <taxon>Eukaryota</taxon>
        <taxon>Viridiplantae</taxon>
        <taxon>Streptophyta</taxon>
        <taxon>Embryophyta</taxon>
        <taxon>Tracheophyta</taxon>
        <taxon>Spermatophyta</taxon>
        <taxon>Magnoliopsida</taxon>
        <taxon>Trochodendrales</taxon>
        <taxon>Trochodendraceae</taxon>
        <taxon>Tetracentron</taxon>
    </lineage>
</organism>